<organism evidence="8 9">
    <name type="scientific">Candidatus Cryptobacteroides intestinavium</name>
    <dbReference type="NCBI Taxonomy" id="2840766"/>
    <lineage>
        <taxon>Bacteria</taxon>
        <taxon>Pseudomonadati</taxon>
        <taxon>Bacteroidota</taxon>
        <taxon>Bacteroidia</taxon>
        <taxon>Bacteroidales</taxon>
        <taxon>Candidatus Cryptobacteroides</taxon>
    </lineage>
</organism>
<accession>A0A9D9EZ74</accession>
<evidence type="ECO:0000313" key="9">
    <source>
        <dbReference type="Proteomes" id="UP000823661"/>
    </source>
</evidence>
<keyword evidence="3 5" id="KW-0063">Aspartyl esterase</keyword>
<dbReference type="Gene3D" id="2.160.20.10">
    <property type="entry name" value="Single-stranded right-handed beta-helix, Pectin lyase-like"/>
    <property type="match status" value="1"/>
</dbReference>
<reference evidence="8" key="2">
    <citation type="journal article" date="2021" name="PeerJ">
        <title>Extensive microbial diversity within the chicken gut microbiome revealed by metagenomics and culture.</title>
        <authorList>
            <person name="Gilroy R."/>
            <person name="Ravi A."/>
            <person name="Getino M."/>
            <person name="Pursley I."/>
            <person name="Horton D.L."/>
            <person name="Alikhan N.F."/>
            <person name="Baker D."/>
            <person name="Gharbi K."/>
            <person name="Hall N."/>
            <person name="Watson M."/>
            <person name="Adriaenssens E.M."/>
            <person name="Foster-Nyarko E."/>
            <person name="Jarju S."/>
            <person name="Secka A."/>
            <person name="Antonio M."/>
            <person name="Oren A."/>
            <person name="Chaudhuri R.R."/>
            <person name="La Ragione R."/>
            <person name="Hildebrand F."/>
            <person name="Pallen M.J."/>
        </authorList>
    </citation>
    <scope>NUCLEOTIDE SEQUENCE</scope>
    <source>
        <strain evidence="8">B1-20833</strain>
    </source>
</reference>
<dbReference type="InterPro" id="IPR036514">
    <property type="entry name" value="SGNH_hydro_sf"/>
</dbReference>
<dbReference type="EMBL" id="JADIMI010000056">
    <property type="protein sequence ID" value="MBO8452364.1"/>
    <property type="molecule type" value="Genomic_DNA"/>
</dbReference>
<dbReference type="InterPro" id="IPR000070">
    <property type="entry name" value="Pectinesterase_cat"/>
</dbReference>
<sequence>MRVISNIVTAAVAAMLSFPVCTAFAADPEECLCRRAESEDCGKIVLRLMGDSTMADKDLSRQNPERGWGQRLPSHLDTCVTVVNYAQNGRSTKSFISRGLWDMVKADLKAGDYLFIQFGHNDSKEDDPERYAPAYGLYTDNLEMFVGYALSVGAKPVVFSPVSRRWFDAGGNLKRDCHGDYPEAARKVAEKFGVPFIDANEITQKWLMSVGDEASRKYYMWIPEGTNPRHPDGKVDNTHTNAAGARRIVELLLPAITAAVPELSSHVREYDIVVAKDGSGDFFTVQDAVDAVPYYSKVATTVHIRPGVYREKVTVPADRQKIHLSGDDARTTVISWDDYALKPDLHGNPMGTSATPSVFLYGDDFLAENITFENTAGEGKDIAQACAVLIDADRVAFLGCRFIANQDTIYTYGKGQHHYFRNCWIEGTTDFIFGASTAWFENCTIMSKKDSYVTAASTPEGERFGYVFNGCDLIAADGVTEVYLGRPWRPYARTVFIGCRMGAHIRPEGWHDWNKEYAHMTAFYAEYGSEGPGAAPEDRVKWSHRLRKKDIGEYVPAKVLDAGSEIDRNGVSVPVEWFFRDRLF</sequence>
<evidence type="ECO:0000259" key="6">
    <source>
        <dbReference type="Pfam" id="PF01095"/>
    </source>
</evidence>
<comment type="catalytic activity">
    <reaction evidence="5">
        <text>[(1-&gt;4)-alpha-D-galacturonosyl methyl ester](n) + n H2O = [(1-&gt;4)-alpha-D-galacturonosyl](n) + n methanol + n H(+)</text>
        <dbReference type="Rhea" id="RHEA:22380"/>
        <dbReference type="Rhea" id="RHEA-COMP:14570"/>
        <dbReference type="Rhea" id="RHEA-COMP:14573"/>
        <dbReference type="ChEBI" id="CHEBI:15377"/>
        <dbReference type="ChEBI" id="CHEBI:15378"/>
        <dbReference type="ChEBI" id="CHEBI:17790"/>
        <dbReference type="ChEBI" id="CHEBI:140522"/>
        <dbReference type="ChEBI" id="CHEBI:140523"/>
        <dbReference type="EC" id="3.1.1.11"/>
    </reaction>
</comment>
<dbReference type="InterPro" id="IPR033131">
    <property type="entry name" value="Pectinesterase_Asp_AS"/>
</dbReference>
<dbReference type="Proteomes" id="UP000823661">
    <property type="component" value="Unassembled WGS sequence"/>
</dbReference>
<dbReference type="InterPro" id="IPR013830">
    <property type="entry name" value="SGNH_hydro"/>
</dbReference>
<feature type="chain" id="PRO_5039761785" description="Pectinesterase" evidence="5">
    <location>
        <begin position="26"/>
        <end position="584"/>
    </location>
</feature>
<dbReference type="InterPro" id="IPR011050">
    <property type="entry name" value="Pectin_lyase_fold/virulence"/>
</dbReference>
<reference evidence="8" key="1">
    <citation type="submission" date="2020-10" db="EMBL/GenBank/DDBJ databases">
        <authorList>
            <person name="Gilroy R."/>
        </authorList>
    </citation>
    <scope>NUCLEOTIDE SEQUENCE</scope>
    <source>
        <strain evidence="8">B1-20833</strain>
    </source>
</reference>
<feature type="active site" evidence="4">
    <location>
        <position position="430"/>
    </location>
</feature>
<feature type="signal peptide" evidence="5">
    <location>
        <begin position="1"/>
        <end position="25"/>
    </location>
</feature>
<protein>
    <recommendedName>
        <fullName evidence="5">Pectinesterase</fullName>
        <ecNumber evidence="5">3.1.1.11</ecNumber>
    </recommendedName>
</protein>
<comment type="similarity">
    <text evidence="1">Belongs to the pectinesterase family.</text>
</comment>
<dbReference type="PROSITE" id="PS00503">
    <property type="entry name" value="PECTINESTERASE_2"/>
    <property type="match status" value="1"/>
</dbReference>
<proteinExistence type="inferred from homology"/>
<comment type="pathway">
    <text evidence="5">Glycan metabolism; pectin degradation; 2-dehydro-3-deoxy-D-gluconate from pectin: step 1/5.</text>
</comment>
<evidence type="ECO:0000256" key="3">
    <source>
        <dbReference type="ARBA" id="ARBA00023085"/>
    </source>
</evidence>
<dbReference type="InterPro" id="IPR012334">
    <property type="entry name" value="Pectin_lyas_fold"/>
</dbReference>
<dbReference type="PANTHER" id="PTHR31321:SF57">
    <property type="entry name" value="PECTINESTERASE 53-RELATED"/>
    <property type="match status" value="1"/>
</dbReference>
<keyword evidence="2 5" id="KW-0378">Hydrolase</keyword>
<dbReference type="InterPro" id="IPR037459">
    <property type="entry name" value="RhgT-like"/>
</dbReference>
<dbReference type="GO" id="GO:0030599">
    <property type="term" value="F:pectinesterase activity"/>
    <property type="evidence" value="ECO:0007669"/>
    <property type="project" value="UniProtKB-UniRule"/>
</dbReference>
<evidence type="ECO:0000313" key="8">
    <source>
        <dbReference type="EMBL" id="MBO8452364.1"/>
    </source>
</evidence>
<dbReference type="AlphaFoldDB" id="A0A9D9EZ74"/>
<dbReference type="PANTHER" id="PTHR31321">
    <property type="entry name" value="ACYL-COA THIOESTER HYDROLASE YBHC-RELATED"/>
    <property type="match status" value="1"/>
</dbReference>
<dbReference type="GO" id="GO:0009279">
    <property type="term" value="C:cell outer membrane"/>
    <property type="evidence" value="ECO:0007669"/>
    <property type="project" value="TreeGrafter"/>
</dbReference>
<feature type="domain" description="SGNH hydrolase-type esterase" evidence="7">
    <location>
        <begin position="49"/>
        <end position="247"/>
    </location>
</feature>
<evidence type="ECO:0000259" key="7">
    <source>
        <dbReference type="Pfam" id="PF13472"/>
    </source>
</evidence>
<gene>
    <name evidence="8" type="ORF">IAC06_05720</name>
</gene>
<evidence type="ECO:0000256" key="4">
    <source>
        <dbReference type="PROSITE-ProRule" id="PRU10040"/>
    </source>
</evidence>
<dbReference type="Gene3D" id="3.40.50.1110">
    <property type="entry name" value="SGNH hydrolase"/>
    <property type="match status" value="1"/>
</dbReference>
<dbReference type="Pfam" id="PF01095">
    <property type="entry name" value="Pectinesterase"/>
    <property type="match status" value="1"/>
</dbReference>
<dbReference type="SUPFAM" id="SSF52266">
    <property type="entry name" value="SGNH hydrolase"/>
    <property type="match status" value="1"/>
</dbReference>
<dbReference type="EC" id="3.1.1.11" evidence="5"/>
<comment type="caution">
    <text evidence="8">The sequence shown here is derived from an EMBL/GenBank/DDBJ whole genome shotgun (WGS) entry which is preliminary data.</text>
</comment>
<evidence type="ECO:0000256" key="1">
    <source>
        <dbReference type="ARBA" id="ARBA00008891"/>
    </source>
</evidence>
<evidence type="ECO:0000256" key="2">
    <source>
        <dbReference type="ARBA" id="ARBA00022801"/>
    </source>
</evidence>
<evidence type="ECO:0000256" key="5">
    <source>
        <dbReference type="RuleBase" id="RU000589"/>
    </source>
</evidence>
<dbReference type="GO" id="GO:0042545">
    <property type="term" value="P:cell wall modification"/>
    <property type="evidence" value="ECO:0007669"/>
    <property type="project" value="UniProtKB-UniRule"/>
</dbReference>
<dbReference type="CDD" id="cd01821">
    <property type="entry name" value="Rhamnogalacturan_acetylesterase_like"/>
    <property type="match status" value="1"/>
</dbReference>
<dbReference type="Pfam" id="PF13472">
    <property type="entry name" value="Lipase_GDSL_2"/>
    <property type="match status" value="1"/>
</dbReference>
<dbReference type="SUPFAM" id="SSF51126">
    <property type="entry name" value="Pectin lyase-like"/>
    <property type="match status" value="1"/>
</dbReference>
<name>A0A9D9EZ74_9BACT</name>
<feature type="domain" description="Pectinesterase catalytic" evidence="6">
    <location>
        <begin position="271"/>
        <end position="559"/>
    </location>
</feature>
<dbReference type="GO" id="GO:0045490">
    <property type="term" value="P:pectin catabolic process"/>
    <property type="evidence" value="ECO:0007669"/>
    <property type="project" value="UniProtKB-UniRule"/>
</dbReference>
<keyword evidence="5" id="KW-0732">Signal</keyword>